<protein>
    <submittedName>
        <fullName evidence="9">Dehydrogenase</fullName>
    </submittedName>
</protein>
<dbReference type="InterPro" id="IPR000172">
    <property type="entry name" value="GMC_OxRdtase_N"/>
</dbReference>
<sequence length="616" mass="68867">MYPHMYPSPLTLQQFASKDLDYIIIGGGTAGLPIANRLSEIPEFEVGVIEAGPGVFDDPSISRPGLFGLAIGGEHDWHFETIPQPGLGGRSLPVPRAKLLGGTSAMCFMAWTRGNREDYDAWADLGNPGWGWDDLLPFFKRTETFYRPTRLQMRKNRTYFQDEFHGSDGPVKHLHMQEYGPVQQYWHGTMNEVGIETSPDNMSGKNIGVWNLMNTIDPQMQSRSYAANAYYLPVAHRGNLHLVTEAMVQEIMLEKNGEEWVATGVRVTCKDDEVIIKAKREVILCAGAVQSPQLLEVSGIGDPNFLDPAGIPVKIVNTNVGENLRDHMMTETTFEFDPSLPSADDFKFDAAKSAEADYAYENSRTGPHTILPCSIAYCPLDKVMPPEYVAEFAERARQIAKETGKPREEMIARQFNPGRLLGQIEYIFDLSNWSPYYKGEPGKKYATMLQVLLYPFSHGWIHLPPMKDGKPTTMDDKPIINPRFYMDTGQIDYDIMTRANHFVDRIVSAEPMCEIIYKRVFPPVGAGNGKDDFENHVRDYSLTDWHPIGTCSMGGYRGKEEGVVDARLKVYGVKGLRIADASIFPLPISAHIMATVYAVGEKAASMIKEDAVVEDG</sequence>
<dbReference type="PROSITE" id="PS00624">
    <property type="entry name" value="GMC_OXRED_2"/>
    <property type="match status" value="1"/>
</dbReference>
<dbReference type="EMBL" id="MVGC01000306">
    <property type="protein sequence ID" value="RJE20445.1"/>
    <property type="molecule type" value="Genomic_DNA"/>
</dbReference>
<feature type="binding site" evidence="7">
    <location>
        <position position="103"/>
    </location>
    <ligand>
        <name>FAD</name>
        <dbReference type="ChEBI" id="CHEBI:57692"/>
    </ligand>
</feature>
<dbReference type="InterPro" id="IPR012132">
    <property type="entry name" value="GMC_OxRdtase"/>
</dbReference>
<dbReference type="SUPFAM" id="SSF51905">
    <property type="entry name" value="FAD/NAD(P)-binding domain"/>
    <property type="match status" value="1"/>
</dbReference>
<dbReference type="PANTHER" id="PTHR11552">
    <property type="entry name" value="GLUCOSE-METHANOL-CHOLINE GMC OXIDOREDUCTASE"/>
    <property type="match status" value="1"/>
</dbReference>
<reference evidence="10" key="1">
    <citation type="submission" date="2017-02" db="EMBL/GenBank/DDBJ databases">
        <authorList>
            <person name="Tafer H."/>
            <person name="Lopandic K."/>
        </authorList>
    </citation>
    <scope>NUCLEOTIDE SEQUENCE [LARGE SCALE GENOMIC DNA]</scope>
    <source>
        <strain evidence="10">CBS 366.77</strain>
    </source>
</reference>
<dbReference type="Pfam" id="PF05199">
    <property type="entry name" value="GMC_oxred_C"/>
    <property type="match status" value="1"/>
</dbReference>
<dbReference type="Gene3D" id="3.50.50.60">
    <property type="entry name" value="FAD/NAD(P)-binding domain"/>
    <property type="match status" value="1"/>
</dbReference>
<dbReference type="Gene3D" id="3.30.560.10">
    <property type="entry name" value="Glucose Oxidase, domain 3"/>
    <property type="match status" value="1"/>
</dbReference>
<comment type="caution">
    <text evidence="9">The sequence shown here is derived from an EMBL/GenBank/DDBJ whole genome shotgun (WGS) entry which is preliminary data.</text>
</comment>
<dbReference type="Pfam" id="PF00732">
    <property type="entry name" value="GMC_oxred_N"/>
    <property type="match status" value="1"/>
</dbReference>
<evidence type="ECO:0000256" key="4">
    <source>
        <dbReference type="ARBA" id="ARBA00022827"/>
    </source>
</evidence>
<feature type="binding site" evidence="7">
    <location>
        <position position="248"/>
    </location>
    <ligand>
        <name>FAD</name>
        <dbReference type="ChEBI" id="CHEBI:57692"/>
    </ligand>
</feature>
<evidence type="ECO:0000256" key="3">
    <source>
        <dbReference type="ARBA" id="ARBA00022630"/>
    </source>
</evidence>
<evidence type="ECO:0000256" key="1">
    <source>
        <dbReference type="ARBA" id="ARBA00001974"/>
    </source>
</evidence>
<dbReference type="GO" id="GO:0016614">
    <property type="term" value="F:oxidoreductase activity, acting on CH-OH group of donors"/>
    <property type="evidence" value="ECO:0007669"/>
    <property type="project" value="InterPro"/>
</dbReference>
<keyword evidence="4 7" id="KW-0274">FAD</keyword>
<evidence type="ECO:0000259" key="8">
    <source>
        <dbReference type="PROSITE" id="PS00624"/>
    </source>
</evidence>
<comment type="cofactor">
    <cofactor evidence="1 7">
        <name>FAD</name>
        <dbReference type="ChEBI" id="CHEBI:57692"/>
    </cofactor>
</comment>
<feature type="active site" description="Proton acceptor" evidence="6">
    <location>
        <position position="591"/>
    </location>
</feature>
<dbReference type="SUPFAM" id="SSF54373">
    <property type="entry name" value="FAD-linked reductases, C-terminal domain"/>
    <property type="match status" value="1"/>
</dbReference>
<feature type="domain" description="Glucose-methanol-choline oxidoreductase N-terminal" evidence="8">
    <location>
        <begin position="287"/>
        <end position="301"/>
    </location>
</feature>
<evidence type="ECO:0000256" key="2">
    <source>
        <dbReference type="ARBA" id="ARBA00010790"/>
    </source>
</evidence>
<feature type="binding site" evidence="7">
    <location>
        <begin position="545"/>
        <end position="546"/>
    </location>
    <ligand>
        <name>FAD</name>
        <dbReference type="ChEBI" id="CHEBI:57692"/>
    </ligand>
</feature>
<accession>A0A3A2ZR86</accession>
<evidence type="ECO:0000313" key="9">
    <source>
        <dbReference type="EMBL" id="RJE20445.1"/>
    </source>
</evidence>
<organism evidence="9 10">
    <name type="scientific">Aspergillus sclerotialis</name>
    <dbReference type="NCBI Taxonomy" id="2070753"/>
    <lineage>
        <taxon>Eukaryota</taxon>
        <taxon>Fungi</taxon>
        <taxon>Dikarya</taxon>
        <taxon>Ascomycota</taxon>
        <taxon>Pezizomycotina</taxon>
        <taxon>Eurotiomycetes</taxon>
        <taxon>Eurotiomycetidae</taxon>
        <taxon>Eurotiales</taxon>
        <taxon>Aspergillaceae</taxon>
        <taxon>Aspergillus</taxon>
        <taxon>Aspergillus subgen. Polypaecilum</taxon>
    </lineage>
</organism>
<proteinExistence type="inferred from homology"/>
<dbReference type="AlphaFoldDB" id="A0A3A2ZR86"/>
<feature type="active site" description="Proton donor" evidence="6">
    <location>
        <position position="546"/>
    </location>
</feature>
<keyword evidence="5" id="KW-0560">Oxidoreductase</keyword>
<evidence type="ECO:0000256" key="7">
    <source>
        <dbReference type="PIRSR" id="PIRSR000137-2"/>
    </source>
</evidence>
<dbReference type="InterPro" id="IPR007867">
    <property type="entry name" value="GMC_OxRtase_C"/>
</dbReference>
<evidence type="ECO:0000256" key="6">
    <source>
        <dbReference type="PIRSR" id="PIRSR000137-1"/>
    </source>
</evidence>
<dbReference type="GO" id="GO:0050660">
    <property type="term" value="F:flavin adenine dinucleotide binding"/>
    <property type="evidence" value="ECO:0007669"/>
    <property type="project" value="InterPro"/>
</dbReference>
<keyword evidence="10" id="KW-1185">Reference proteome</keyword>
<dbReference type="STRING" id="2070753.A0A3A2ZR86"/>
<comment type="similarity">
    <text evidence="2">Belongs to the GMC oxidoreductase family.</text>
</comment>
<name>A0A3A2ZR86_9EURO</name>
<evidence type="ECO:0000256" key="5">
    <source>
        <dbReference type="ARBA" id="ARBA00023002"/>
    </source>
</evidence>
<dbReference type="OrthoDB" id="269227at2759"/>
<dbReference type="InterPro" id="IPR036188">
    <property type="entry name" value="FAD/NAD-bd_sf"/>
</dbReference>
<gene>
    <name evidence="9" type="ORF">PHISCL_07206</name>
</gene>
<dbReference type="PANTHER" id="PTHR11552:SF201">
    <property type="entry name" value="GLUCOSE-METHANOL-CHOLINE OXIDOREDUCTASE N-TERMINAL DOMAIN-CONTAINING PROTEIN"/>
    <property type="match status" value="1"/>
</dbReference>
<evidence type="ECO:0000313" key="10">
    <source>
        <dbReference type="Proteomes" id="UP000266188"/>
    </source>
</evidence>
<keyword evidence="3" id="KW-0285">Flavoprotein</keyword>
<dbReference type="Proteomes" id="UP000266188">
    <property type="component" value="Unassembled WGS sequence"/>
</dbReference>
<dbReference type="PIRSF" id="PIRSF000137">
    <property type="entry name" value="Alcohol_oxidase"/>
    <property type="match status" value="1"/>
</dbReference>